<keyword evidence="3" id="KW-1185">Reference proteome</keyword>
<proteinExistence type="predicted"/>
<accession>A0ABT6RT51</accession>
<name>A0ABT6RT51_9ACTN</name>
<dbReference type="Proteomes" id="UP001224661">
    <property type="component" value="Unassembled WGS sequence"/>
</dbReference>
<evidence type="ECO:0000313" key="2">
    <source>
        <dbReference type="EMBL" id="MDI3387604.1"/>
    </source>
</evidence>
<evidence type="ECO:0000313" key="3">
    <source>
        <dbReference type="Proteomes" id="UP001224661"/>
    </source>
</evidence>
<comment type="caution">
    <text evidence="2">The sequence shown here is derived from an EMBL/GenBank/DDBJ whole genome shotgun (WGS) entry which is preliminary data.</text>
</comment>
<gene>
    <name evidence="2" type="ORF">QIS99_15545</name>
</gene>
<dbReference type="RefSeq" id="WP_282513928.1">
    <property type="nucleotide sequence ID" value="NZ_JASCIR010000011.1"/>
</dbReference>
<reference evidence="2 3" key="1">
    <citation type="submission" date="2023-05" db="EMBL/GenBank/DDBJ databases">
        <title>Draft genome sequence of Streptomyces sp. B-S-A8 isolated from a cave soil in Thailand.</title>
        <authorList>
            <person name="Chamroensaksri N."/>
            <person name="Muangham S."/>
        </authorList>
    </citation>
    <scope>NUCLEOTIDE SEQUENCE [LARGE SCALE GENOMIC DNA]</scope>
    <source>
        <strain evidence="2 3">B-S-A8</strain>
    </source>
</reference>
<sequence length="536" mass="58146">MTSETRADGAVEALDPEQLLQRWTGRLPYRLLLLDKVLLPDGEWFDFTPGSLDALERELLRRFGPSAPPPPASDGPGASDASRTPVRAEWTEWTESAAAYVGEVLLGVAGGAWGWHTRPVDGAPGQPVVCPDAELGLSPLAPKLLIAHALRGGSGGAFAAEVARLRAAVAALAEQVPGWSPVKAHTPQVDPVGPLAEHPFLARWTAERREALSDWSEEAFRGAWRWNFHPGTLDLLESVVRERFATVEEFDASRDEPFVQGACWYLGEVIRRNFGAMWQYAPLDAAAEPGALGSREHGWTGVPFVDQPGKRLPGAAEPLGCLRELLAEPEPGRPAESLRDVLFWFRPSTYAYVGEVLADIGMVPAARVAEVLDDFAPWAHDPMDDPSWVFDALQSFGVAVSAHGDDVDDLEESYAHLLDEAAALTGGAVTITDVRLRRDGADGEGGEGGEGGESLEFRRNGVLVSESVDHLSDRYLDHLAVPEIVGHVDPDPEVDRRRFRVGDHVRLQDGGGDTFMVFATDEQAELLEKALGVELH</sequence>
<protein>
    <submittedName>
        <fullName evidence="2">Uncharacterized protein</fullName>
    </submittedName>
</protein>
<evidence type="ECO:0000256" key="1">
    <source>
        <dbReference type="SAM" id="MobiDB-lite"/>
    </source>
</evidence>
<organism evidence="2 3">
    <name type="scientific">Streptomyces solicavernae</name>
    <dbReference type="NCBI Taxonomy" id="3043614"/>
    <lineage>
        <taxon>Bacteria</taxon>
        <taxon>Bacillati</taxon>
        <taxon>Actinomycetota</taxon>
        <taxon>Actinomycetes</taxon>
        <taxon>Kitasatosporales</taxon>
        <taxon>Streptomycetaceae</taxon>
        <taxon>Streptomyces</taxon>
    </lineage>
</organism>
<feature type="region of interest" description="Disordered" evidence="1">
    <location>
        <begin position="62"/>
        <end position="87"/>
    </location>
</feature>
<dbReference type="EMBL" id="JASCIR010000011">
    <property type="protein sequence ID" value="MDI3387604.1"/>
    <property type="molecule type" value="Genomic_DNA"/>
</dbReference>